<organism evidence="1 2">
    <name type="scientific">Coniosporium uncinatum</name>
    <dbReference type="NCBI Taxonomy" id="93489"/>
    <lineage>
        <taxon>Eukaryota</taxon>
        <taxon>Fungi</taxon>
        <taxon>Dikarya</taxon>
        <taxon>Ascomycota</taxon>
        <taxon>Pezizomycotina</taxon>
        <taxon>Dothideomycetes</taxon>
        <taxon>Dothideomycetes incertae sedis</taxon>
        <taxon>Coniosporium</taxon>
    </lineage>
</organism>
<sequence length="219" mass="23462">MKPFGRNNVSNPFQHLNQHHNISSQFLQQQQLQAQQRQLGQQNFGAQDQSNGFSGFGQQGNSASFSSAAFSSSAPGMGAGGGTGLASHAAQMGFANAAMPQQQTHEAGMSGTATKGLGGRVREVWKGNLEQEMRILRSLVDKYPYISMDTEFPGVVARPMGDFVSKASYHYQTLRCNVDLLKIISLGITLFNVAGETPPAHADPALLAQRPASLPSNLI</sequence>
<dbReference type="EMBL" id="JAWDJW010008013">
    <property type="protein sequence ID" value="KAK3061181.1"/>
    <property type="molecule type" value="Genomic_DNA"/>
</dbReference>
<evidence type="ECO:0000313" key="1">
    <source>
        <dbReference type="EMBL" id="KAK3061181.1"/>
    </source>
</evidence>
<name>A0ACC3D388_9PEZI</name>
<proteinExistence type="predicted"/>
<dbReference type="Proteomes" id="UP001186974">
    <property type="component" value="Unassembled WGS sequence"/>
</dbReference>
<comment type="caution">
    <text evidence="1">The sequence shown here is derived from an EMBL/GenBank/DDBJ whole genome shotgun (WGS) entry which is preliminary data.</text>
</comment>
<feature type="non-terminal residue" evidence="1">
    <location>
        <position position="219"/>
    </location>
</feature>
<gene>
    <name evidence="1" type="ORF">LTS18_006838</name>
</gene>
<accession>A0ACC3D388</accession>
<protein>
    <submittedName>
        <fullName evidence="1">Uncharacterized protein</fullName>
    </submittedName>
</protein>
<evidence type="ECO:0000313" key="2">
    <source>
        <dbReference type="Proteomes" id="UP001186974"/>
    </source>
</evidence>
<keyword evidence="2" id="KW-1185">Reference proteome</keyword>
<reference evidence="1" key="1">
    <citation type="submission" date="2024-09" db="EMBL/GenBank/DDBJ databases">
        <title>Black Yeasts Isolated from many extreme environments.</title>
        <authorList>
            <person name="Coleine C."/>
            <person name="Stajich J.E."/>
            <person name="Selbmann L."/>
        </authorList>
    </citation>
    <scope>NUCLEOTIDE SEQUENCE</scope>
    <source>
        <strain evidence="1">CCFEE 5737</strain>
    </source>
</reference>